<protein>
    <recommendedName>
        <fullName evidence="11">Lipopolysaccharide heptosyltransferase 1</fullName>
        <ecNumber evidence="10">2.4.99.23</ecNumber>
    </recommendedName>
    <alternativeName>
        <fullName evidence="12">ADP-heptose:lipopolysaccharide heptosyltransferase I</fullName>
    </alternativeName>
</protein>
<evidence type="ECO:0000256" key="6">
    <source>
        <dbReference type="ARBA" id="ARBA00022679"/>
    </source>
</evidence>
<dbReference type="Proteomes" id="UP000198749">
    <property type="component" value="Unassembled WGS sequence"/>
</dbReference>
<sequence>MKVLIVKTSSMGDVIHTLPALTDAVNAIPGIRFDWVVEEGFAEIPRWHFAVDKVIPVAIRRWRKNLWKTFTSGEWKRYRTALSETDYDLVIDAQGLLKSAMLVTRYSRGISCGYDKHSARESQAAWFYQRKINVSKDQHAVERTRQLFARALGYEVQGRGDFAIRKHFMPDQTTASDYLVFLHSTTRFDKHWPELYWLELIDKATAAGWKIKLPWGNPDEKARAERLARDSHAVEVLPKLNLAQVTQVLAGAAGCVSVDTGLSHMAAALDRPNVILFGPTDPGLVGGYGKDQICLEAKTQTDSGRDVEPAVFANLTPEIVWQTLSLQCLNAED</sequence>
<dbReference type="SUPFAM" id="SSF53756">
    <property type="entry name" value="UDP-Glycosyltransferase/glycogen phosphorylase"/>
    <property type="match status" value="1"/>
</dbReference>
<keyword evidence="3" id="KW-1003">Cell membrane</keyword>
<gene>
    <name evidence="14" type="ORF">SAMN03080615_03229</name>
</gene>
<evidence type="ECO:0000256" key="8">
    <source>
        <dbReference type="ARBA" id="ARBA00023136"/>
    </source>
</evidence>
<evidence type="ECO:0000256" key="5">
    <source>
        <dbReference type="ARBA" id="ARBA00022676"/>
    </source>
</evidence>
<dbReference type="Pfam" id="PF01075">
    <property type="entry name" value="Glyco_transf_9"/>
    <property type="match status" value="1"/>
</dbReference>
<keyword evidence="4" id="KW-0997">Cell inner membrane</keyword>
<organism evidence="14 15">
    <name type="scientific">Amphritea atlantica</name>
    <dbReference type="NCBI Taxonomy" id="355243"/>
    <lineage>
        <taxon>Bacteria</taxon>
        <taxon>Pseudomonadati</taxon>
        <taxon>Pseudomonadota</taxon>
        <taxon>Gammaproteobacteria</taxon>
        <taxon>Oceanospirillales</taxon>
        <taxon>Oceanospirillaceae</taxon>
        <taxon>Amphritea</taxon>
    </lineage>
</organism>
<accession>A0A1H9JY48</accession>
<dbReference type="RefSeq" id="WP_091360312.1">
    <property type="nucleotide sequence ID" value="NZ_AP025284.1"/>
</dbReference>
<dbReference type="STRING" id="355243.SAMN03080615_03229"/>
<evidence type="ECO:0000256" key="7">
    <source>
        <dbReference type="ARBA" id="ARBA00022985"/>
    </source>
</evidence>
<dbReference type="PANTHER" id="PTHR30160:SF19">
    <property type="entry name" value="LIPOPOLYSACCHARIDE HEPTOSYLTRANSFERASE 1"/>
    <property type="match status" value="1"/>
</dbReference>
<dbReference type="NCBIfam" id="NF008204">
    <property type="entry name" value="PRK10964.1"/>
    <property type="match status" value="1"/>
</dbReference>
<dbReference type="PANTHER" id="PTHR30160">
    <property type="entry name" value="TETRAACYLDISACCHARIDE 4'-KINASE-RELATED"/>
    <property type="match status" value="1"/>
</dbReference>
<proteinExistence type="inferred from homology"/>
<comment type="subcellular location">
    <subcellularLocation>
        <location evidence="1">Cell inner membrane</location>
        <topology evidence="1">Peripheral membrane protein</topology>
        <orientation evidence="1">Cytoplasmic side</orientation>
    </subcellularLocation>
</comment>
<evidence type="ECO:0000256" key="3">
    <source>
        <dbReference type="ARBA" id="ARBA00022475"/>
    </source>
</evidence>
<keyword evidence="15" id="KW-1185">Reference proteome</keyword>
<evidence type="ECO:0000256" key="11">
    <source>
        <dbReference type="ARBA" id="ARBA00044190"/>
    </source>
</evidence>
<comment type="pathway">
    <text evidence="2">Bacterial outer membrane biogenesis; LPS core biosynthesis.</text>
</comment>
<evidence type="ECO:0000313" key="14">
    <source>
        <dbReference type="EMBL" id="SEQ91886.1"/>
    </source>
</evidence>
<dbReference type="GO" id="GO:0008713">
    <property type="term" value="F:ADP-heptose-lipopolysaccharide heptosyltransferase activity"/>
    <property type="evidence" value="ECO:0007669"/>
    <property type="project" value="TreeGrafter"/>
</dbReference>
<dbReference type="GO" id="GO:0009244">
    <property type="term" value="P:lipopolysaccharide core region biosynthetic process"/>
    <property type="evidence" value="ECO:0007669"/>
    <property type="project" value="InterPro"/>
</dbReference>
<evidence type="ECO:0000256" key="2">
    <source>
        <dbReference type="ARBA" id="ARBA00004713"/>
    </source>
</evidence>
<evidence type="ECO:0000313" key="15">
    <source>
        <dbReference type="Proteomes" id="UP000198749"/>
    </source>
</evidence>
<comment type="catalytic activity">
    <reaction evidence="13">
        <text>an alpha-Kdo-(2-&gt;4)-alpha-Kdo-(2-&gt;6)-lipid A + ADP-L-glycero-beta-D-manno-heptose = an L-alpha-D-Hep-(1-&gt;5)-[alpha-Kdo-(2-&gt;4)]-alpha-Kdo-(2-&gt;6)-lipid A + ADP + H(+)</text>
        <dbReference type="Rhea" id="RHEA:74067"/>
        <dbReference type="ChEBI" id="CHEBI:15378"/>
        <dbReference type="ChEBI" id="CHEBI:61506"/>
        <dbReference type="ChEBI" id="CHEBI:176431"/>
        <dbReference type="ChEBI" id="CHEBI:193068"/>
        <dbReference type="ChEBI" id="CHEBI:456216"/>
        <dbReference type="EC" id="2.4.99.23"/>
    </reaction>
</comment>
<dbReference type="InterPro" id="IPR002201">
    <property type="entry name" value="Glyco_trans_9"/>
</dbReference>
<dbReference type="EC" id="2.4.99.23" evidence="10"/>
<evidence type="ECO:0000256" key="10">
    <source>
        <dbReference type="ARBA" id="ARBA00044041"/>
    </source>
</evidence>
<evidence type="ECO:0000256" key="9">
    <source>
        <dbReference type="ARBA" id="ARBA00043995"/>
    </source>
</evidence>
<evidence type="ECO:0000256" key="13">
    <source>
        <dbReference type="ARBA" id="ARBA00049201"/>
    </source>
</evidence>
<dbReference type="OrthoDB" id="9767552at2"/>
<dbReference type="InterPro" id="IPR051199">
    <property type="entry name" value="LPS_LOS_Heptosyltrfase"/>
</dbReference>
<dbReference type="AlphaFoldDB" id="A0A1H9JY48"/>
<keyword evidence="5" id="KW-0328">Glycosyltransferase</keyword>
<dbReference type="NCBIfam" id="TIGR02193">
    <property type="entry name" value="heptsyl_trn_I"/>
    <property type="match status" value="1"/>
</dbReference>
<dbReference type="EMBL" id="FOGB01000011">
    <property type="protein sequence ID" value="SEQ91886.1"/>
    <property type="molecule type" value="Genomic_DNA"/>
</dbReference>
<evidence type="ECO:0000256" key="1">
    <source>
        <dbReference type="ARBA" id="ARBA00004515"/>
    </source>
</evidence>
<dbReference type="GO" id="GO:0005829">
    <property type="term" value="C:cytosol"/>
    <property type="evidence" value="ECO:0007669"/>
    <property type="project" value="TreeGrafter"/>
</dbReference>
<comment type="similarity">
    <text evidence="9">Belongs to the glycosyltransferase 9 family.</text>
</comment>
<keyword evidence="8" id="KW-0472">Membrane</keyword>
<reference evidence="15" key="1">
    <citation type="submission" date="2016-10" db="EMBL/GenBank/DDBJ databases">
        <authorList>
            <person name="Varghese N."/>
            <person name="Submissions S."/>
        </authorList>
    </citation>
    <scope>NUCLEOTIDE SEQUENCE [LARGE SCALE GENOMIC DNA]</scope>
    <source>
        <strain evidence="15">DSM 18887</strain>
    </source>
</reference>
<name>A0A1H9JY48_9GAMM</name>
<evidence type="ECO:0000256" key="4">
    <source>
        <dbReference type="ARBA" id="ARBA00022519"/>
    </source>
</evidence>
<dbReference type="InterPro" id="IPR011908">
    <property type="entry name" value="LipoPS_heptosylTferase-I"/>
</dbReference>
<dbReference type="CDD" id="cd03789">
    <property type="entry name" value="GT9_LPS_heptosyltransferase"/>
    <property type="match status" value="1"/>
</dbReference>
<evidence type="ECO:0000256" key="12">
    <source>
        <dbReference type="ARBA" id="ARBA00044330"/>
    </source>
</evidence>
<dbReference type="FunFam" id="3.40.50.2000:FF:000106">
    <property type="entry name" value="Lipopolysaccharide heptosyltransferase 1"/>
    <property type="match status" value="1"/>
</dbReference>
<dbReference type="GO" id="GO:0005886">
    <property type="term" value="C:plasma membrane"/>
    <property type="evidence" value="ECO:0007669"/>
    <property type="project" value="UniProtKB-SubCell"/>
</dbReference>
<keyword evidence="7" id="KW-0448">Lipopolysaccharide biosynthesis</keyword>
<dbReference type="Gene3D" id="3.40.50.2000">
    <property type="entry name" value="Glycogen Phosphorylase B"/>
    <property type="match status" value="2"/>
</dbReference>
<keyword evidence="6 14" id="KW-0808">Transferase</keyword>